<evidence type="ECO:0000256" key="2">
    <source>
        <dbReference type="ARBA" id="ARBA00022679"/>
    </source>
</evidence>
<dbReference type="CDD" id="cd02440">
    <property type="entry name" value="AdoMet_MTases"/>
    <property type="match status" value="1"/>
</dbReference>
<dbReference type="EMBL" id="MECQ01000001">
    <property type="protein sequence ID" value="ODV55482.1"/>
    <property type="molecule type" value="Genomic_DNA"/>
</dbReference>
<dbReference type="RefSeq" id="WP_069480567.1">
    <property type="nucleotide sequence ID" value="NZ_KV766182.1"/>
</dbReference>
<keyword evidence="4" id="KW-0694">RNA-binding</keyword>
<proteinExistence type="predicted"/>
<comment type="caution">
    <text evidence="5">The sequence shown here is derived from an EMBL/GenBank/DDBJ whole genome shotgun (WGS) entry which is preliminary data.</text>
</comment>
<evidence type="ECO:0000313" key="5">
    <source>
        <dbReference type="EMBL" id="ODV55482.1"/>
    </source>
</evidence>
<gene>
    <name evidence="5" type="ORF">BG258_05985</name>
</gene>
<protein>
    <submittedName>
        <fullName evidence="5">SAM-dependent methyltransferase</fullName>
    </submittedName>
</protein>
<dbReference type="Proteomes" id="UP000094784">
    <property type="component" value="Unassembled WGS sequence"/>
</dbReference>
<dbReference type="AlphaFoldDB" id="A0A1E4R4S4"/>
<evidence type="ECO:0000256" key="3">
    <source>
        <dbReference type="ARBA" id="ARBA00022691"/>
    </source>
</evidence>
<dbReference type="GO" id="GO:0032259">
    <property type="term" value="P:methylation"/>
    <property type="evidence" value="ECO:0007669"/>
    <property type="project" value="UniProtKB-KW"/>
</dbReference>
<dbReference type="Gene3D" id="3.40.50.150">
    <property type="entry name" value="Vaccinia Virus protein VP39"/>
    <property type="match status" value="1"/>
</dbReference>
<keyword evidence="3" id="KW-0949">S-adenosyl-L-methionine</keyword>
<dbReference type="SUPFAM" id="SSF53335">
    <property type="entry name" value="S-adenosyl-L-methionine-dependent methyltransferases"/>
    <property type="match status" value="1"/>
</dbReference>
<evidence type="ECO:0000313" key="6">
    <source>
        <dbReference type="Proteomes" id="UP000094784"/>
    </source>
</evidence>
<dbReference type="Pfam" id="PF00398">
    <property type="entry name" value="RrnaAD"/>
    <property type="match status" value="1"/>
</dbReference>
<sequence length="190" mass="21621">MNFITFLTEFIKHPKTIGAISPSSKKLAYKMIQPICFDNAHCIVELGPGTGSFTRELVKRRNPETLLVLIEHNTAFCEKLRQKFADEKNVVVINGSAENLMQYMAEFRIEKIDYVISGLPFTSLEAEVSCSILKNVQGCLHNGKFITFQYSLVKKSFFQKYFGDISHEKVWINMPPAYVLSCKLGNKRIG</sequence>
<dbReference type="InterPro" id="IPR029063">
    <property type="entry name" value="SAM-dependent_MTases_sf"/>
</dbReference>
<dbReference type="InterPro" id="IPR001737">
    <property type="entry name" value="KsgA/Erm"/>
</dbReference>
<dbReference type="OrthoDB" id="9805585at2"/>
<keyword evidence="1 5" id="KW-0489">Methyltransferase</keyword>
<keyword evidence="2 5" id="KW-0808">Transferase</keyword>
<dbReference type="GO" id="GO:0008168">
    <property type="term" value="F:methyltransferase activity"/>
    <property type="evidence" value="ECO:0007669"/>
    <property type="project" value="UniProtKB-KW"/>
</dbReference>
<evidence type="ECO:0000256" key="1">
    <source>
        <dbReference type="ARBA" id="ARBA00022603"/>
    </source>
</evidence>
<organism evidence="5 6">
    <name type="scientific">Lysinibacillus fusiformis</name>
    <dbReference type="NCBI Taxonomy" id="28031"/>
    <lineage>
        <taxon>Bacteria</taxon>
        <taxon>Bacillati</taxon>
        <taxon>Bacillota</taxon>
        <taxon>Bacilli</taxon>
        <taxon>Bacillales</taxon>
        <taxon>Bacillaceae</taxon>
        <taxon>Lysinibacillus</taxon>
    </lineage>
</organism>
<name>A0A1E4R4S4_9BACI</name>
<reference evidence="5 6" key="1">
    <citation type="submission" date="2016-09" db="EMBL/GenBank/DDBJ databases">
        <title>Draft genome sequence of the soil isolate, Lysinibacillus fusiformis M5, a potential hypoxanthine producer.</title>
        <authorList>
            <person name="Gallegos-Monterrosa R."/>
            <person name="Maroti G."/>
            <person name="Balint B."/>
            <person name="Kovacs A.T."/>
        </authorList>
    </citation>
    <scope>NUCLEOTIDE SEQUENCE [LARGE SCALE GENOMIC DNA]</scope>
    <source>
        <strain evidence="5 6">M5</strain>
    </source>
</reference>
<dbReference type="GO" id="GO:0003723">
    <property type="term" value="F:RNA binding"/>
    <property type="evidence" value="ECO:0007669"/>
    <property type="project" value="UniProtKB-KW"/>
</dbReference>
<evidence type="ECO:0000256" key="4">
    <source>
        <dbReference type="ARBA" id="ARBA00022884"/>
    </source>
</evidence>
<accession>A0A1E4R4S4</accession>